<evidence type="ECO:0000313" key="1">
    <source>
        <dbReference type="EMBL" id="OJJ01318.1"/>
    </source>
</evidence>
<dbReference type="GeneID" id="63724591"/>
<evidence type="ECO:0000313" key="2">
    <source>
        <dbReference type="Proteomes" id="UP000184073"/>
    </source>
</evidence>
<sequence>MVLCVPVLFHPSKPISRLSGISYFIDRDHRFYTLQVPWDEHTGIIRSNDGETEHDNKHLLATALRDEVHDEPHPDRLRGLVVHDRCWQVLRKHRIWKRSGEDIDQITRALLSRTARDWERTPLIPLALDLNEHWRNPIASEETDPLHSRYVQYLICRARRRTHRRFKVMQNRQKNHLNRLPGEVLFLIADLLQSPEIVAVQQAIGTYLGDVYWRSRIPMDLFHELRELLDQTLDWEFLCLELEKYNIEYPDDVDEIPAPFNQLLGRKWVLEQLDEIEHFVS</sequence>
<proteinExistence type="predicted"/>
<accession>A0A1L9PII5</accession>
<dbReference type="AlphaFoldDB" id="A0A1L9PII5"/>
<dbReference type="OrthoDB" id="4381838at2759"/>
<organism evidence="1 2">
    <name type="scientific">Aspergillus versicolor CBS 583.65</name>
    <dbReference type="NCBI Taxonomy" id="1036611"/>
    <lineage>
        <taxon>Eukaryota</taxon>
        <taxon>Fungi</taxon>
        <taxon>Dikarya</taxon>
        <taxon>Ascomycota</taxon>
        <taxon>Pezizomycotina</taxon>
        <taxon>Eurotiomycetes</taxon>
        <taxon>Eurotiomycetidae</taxon>
        <taxon>Eurotiales</taxon>
        <taxon>Aspergillaceae</taxon>
        <taxon>Aspergillus</taxon>
        <taxon>Aspergillus subgen. Nidulantes</taxon>
    </lineage>
</organism>
<dbReference type="RefSeq" id="XP_040667080.1">
    <property type="nucleotide sequence ID" value="XM_040809080.1"/>
</dbReference>
<protein>
    <submittedName>
        <fullName evidence="1">Uncharacterized protein</fullName>
    </submittedName>
</protein>
<dbReference type="Proteomes" id="UP000184073">
    <property type="component" value="Unassembled WGS sequence"/>
</dbReference>
<gene>
    <name evidence="1" type="ORF">ASPVEDRAFT_191120</name>
</gene>
<dbReference type="EMBL" id="KV878128">
    <property type="protein sequence ID" value="OJJ01318.1"/>
    <property type="molecule type" value="Genomic_DNA"/>
</dbReference>
<reference evidence="2" key="1">
    <citation type="journal article" date="2017" name="Genome Biol.">
        <title>Comparative genomics reveals high biological diversity and specific adaptations in the industrially and medically important fungal genus Aspergillus.</title>
        <authorList>
            <person name="de Vries R.P."/>
            <person name="Riley R."/>
            <person name="Wiebenga A."/>
            <person name="Aguilar-Osorio G."/>
            <person name="Amillis S."/>
            <person name="Uchima C.A."/>
            <person name="Anderluh G."/>
            <person name="Asadollahi M."/>
            <person name="Askin M."/>
            <person name="Barry K."/>
            <person name="Battaglia E."/>
            <person name="Bayram O."/>
            <person name="Benocci T."/>
            <person name="Braus-Stromeyer S.A."/>
            <person name="Caldana C."/>
            <person name="Canovas D."/>
            <person name="Cerqueira G.C."/>
            <person name="Chen F."/>
            <person name="Chen W."/>
            <person name="Choi C."/>
            <person name="Clum A."/>
            <person name="Dos Santos R.A."/>
            <person name="Damasio A.R."/>
            <person name="Diallinas G."/>
            <person name="Emri T."/>
            <person name="Fekete E."/>
            <person name="Flipphi M."/>
            <person name="Freyberg S."/>
            <person name="Gallo A."/>
            <person name="Gournas C."/>
            <person name="Habgood R."/>
            <person name="Hainaut M."/>
            <person name="Harispe M.L."/>
            <person name="Henrissat B."/>
            <person name="Hilden K.S."/>
            <person name="Hope R."/>
            <person name="Hossain A."/>
            <person name="Karabika E."/>
            <person name="Karaffa L."/>
            <person name="Karanyi Z."/>
            <person name="Krasevec N."/>
            <person name="Kuo A."/>
            <person name="Kusch H."/>
            <person name="LaButti K."/>
            <person name="Lagendijk E.L."/>
            <person name="Lapidus A."/>
            <person name="Levasseur A."/>
            <person name="Lindquist E."/>
            <person name="Lipzen A."/>
            <person name="Logrieco A.F."/>
            <person name="MacCabe A."/>
            <person name="Maekelae M.R."/>
            <person name="Malavazi I."/>
            <person name="Melin P."/>
            <person name="Meyer V."/>
            <person name="Mielnichuk N."/>
            <person name="Miskei M."/>
            <person name="Molnar A.P."/>
            <person name="Mule G."/>
            <person name="Ngan C.Y."/>
            <person name="Orejas M."/>
            <person name="Orosz E."/>
            <person name="Ouedraogo J.P."/>
            <person name="Overkamp K.M."/>
            <person name="Park H.-S."/>
            <person name="Perrone G."/>
            <person name="Piumi F."/>
            <person name="Punt P.J."/>
            <person name="Ram A.F."/>
            <person name="Ramon A."/>
            <person name="Rauscher S."/>
            <person name="Record E."/>
            <person name="Riano-Pachon D.M."/>
            <person name="Robert V."/>
            <person name="Roehrig J."/>
            <person name="Ruller R."/>
            <person name="Salamov A."/>
            <person name="Salih N.S."/>
            <person name="Samson R.A."/>
            <person name="Sandor E."/>
            <person name="Sanguinetti M."/>
            <person name="Schuetze T."/>
            <person name="Sepcic K."/>
            <person name="Shelest E."/>
            <person name="Sherlock G."/>
            <person name="Sophianopoulou V."/>
            <person name="Squina F.M."/>
            <person name="Sun H."/>
            <person name="Susca A."/>
            <person name="Todd R.B."/>
            <person name="Tsang A."/>
            <person name="Unkles S.E."/>
            <person name="van de Wiele N."/>
            <person name="van Rossen-Uffink D."/>
            <person name="Oliveira J.V."/>
            <person name="Vesth T.C."/>
            <person name="Visser J."/>
            <person name="Yu J.-H."/>
            <person name="Zhou M."/>
            <person name="Andersen M.R."/>
            <person name="Archer D.B."/>
            <person name="Baker S.E."/>
            <person name="Benoit I."/>
            <person name="Brakhage A.A."/>
            <person name="Braus G.H."/>
            <person name="Fischer R."/>
            <person name="Frisvad J.C."/>
            <person name="Goldman G.H."/>
            <person name="Houbraken J."/>
            <person name="Oakley B."/>
            <person name="Pocsi I."/>
            <person name="Scazzocchio C."/>
            <person name="Seiboth B."/>
            <person name="vanKuyk P.A."/>
            <person name="Wortman J."/>
            <person name="Dyer P.S."/>
            <person name="Grigoriev I.V."/>
        </authorList>
    </citation>
    <scope>NUCLEOTIDE SEQUENCE [LARGE SCALE GENOMIC DNA]</scope>
    <source>
        <strain evidence="2">CBS 583.65</strain>
    </source>
</reference>
<dbReference type="VEuPathDB" id="FungiDB:ASPVEDRAFT_191120"/>
<keyword evidence="2" id="KW-1185">Reference proteome</keyword>
<name>A0A1L9PII5_ASPVE</name>